<dbReference type="Gene3D" id="2.60.40.1180">
    <property type="entry name" value="Golgi alpha-mannosidase II"/>
    <property type="match status" value="1"/>
</dbReference>
<name>A0A4R5MKH9_9SPHI</name>
<proteinExistence type="predicted"/>
<feature type="domain" description="Alpha-L-arabinofuranosidase 1 catalytic" evidence="1">
    <location>
        <begin position="283"/>
        <end position="421"/>
    </location>
</feature>
<organism evidence="2 3">
    <name type="scientific">Pedobacter changchengzhani</name>
    <dbReference type="NCBI Taxonomy" id="2529274"/>
    <lineage>
        <taxon>Bacteria</taxon>
        <taxon>Pseudomonadati</taxon>
        <taxon>Bacteroidota</taxon>
        <taxon>Sphingobacteriia</taxon>
        <taxon>Sphingobacteriales</taxon>
        <taxon>Sphingobacteriaceae</taxon>
        <taxon>Pedobacter</taxon>
    </lineage>
</organism>
<dbReference type="Gene3D" id="3.20.20.80">
    <property type="entry name" value="Glycosidases"/>
    <property type="match status" value="1"/>
</dbReference>
<dbReference type="AlphaFoldDB" id="A0A4R5MKH9"/>
<evidence type="ECO:0000313" key="3">
    <source>
        <dbReference type="Proteomes" id="UP000295668"/>
    </source>
</evidence>
<dbReference type="EMBL" id="SJCY01000005">
    <property type="protein sequence ID" value="TDG36227.1"/>
    <property type="molecule type" value="Genomic_DNA"/>
</dbReference>
<sequence length="682" mass="77267">MISIFYKLYKFTGKYKSFLALTVLCTTVLNVSGQKRSNNTLVTYNIKQDIIVSEPVSPLLYGNLLELGFGRSENIWAELLYNRDFEFDKPYSNEGWLTYDRKTPQLEDWWHSGYEESKWHFVKANTDNSSTGERLTTGYWPTAHGKFFVTLDNKSGNTPVYYAQDSLYLKKGVGYHFSGLFSNGTFFSGDQYGRKVEVIVGLYPNGDFTKPIVEKTFSINSNQFNKFETDLPPTQYEGRATFAIKLVGKTNLSFDLLSLMPSNNVKGWNGDVVKLMNNSVPAGIIRFPGGCFASLYNWRDGIGKTEDRPVSYDTWWGNIFTNDIGTVEFVDLCKETKAEPLLCVPVMFDTPENARDWVDFCNNPNNELRNRIGRPEPLNVKYWELDNETYRRLDAISYAKKCVEFAKAMKKVDPTIKLIMGNYFVFHDKFEEMLEIASPYIDIISNRGGSVEELTGDLKVLAAFNAKHKTDIKLCHTEFRAPLEIEGPAADGLNKPVNESKESLFTQSVRWKHGLSILDQYIKYQKFGGAFAFANLVNYTDGWGENEINIAKEGPFLSAVGKSVAFLNKLAISYPLKIENESAVKDVAVQAAWNDKKDQLTIVVLNFSTQKKSLSFNIEDLKNQFKNDQKVITLSAKSLMSFNSPTDKEAVNSINSTMNIKNKKFVLNVNANSATAVEFISK</sequence>
<reference evidence="2 3" key="1">
    <citation type="submission" date="2019-02" db="EMBL/GenBank/DDBJ databases">
        <title>Pedobacter sp. nov., a novel speices isolated from soil of pinguins habitat in Antarcitica.</title>
        <authorList>
            <person name="He R.-H."/>
        </authorList>
    </citation>
    <scope>NUCLEOTIDE SEQUENCE [LARGE SCALE GENOMIC DNA]</scope>
    <source>
        <strain evidence="2 3">E01020</strain>
    </source>
</reference>
<dbReference type="InterPro" id="IPR013780">
    <property type="entry name" value="Glyco_hydro_b"/>
</dbReference>
<dbReference type="InterPro" id="IPR017853">
    <property type="entry name" value="GH"/>
</dbReference>
<keyword evidence="3" id="KW-1185">Reference proteome</keyword>
<gene>
    <name evidence="2" type="ORF">EZJ43_09495</name>
</gene>
<comment type="caution">
    <text evidence="2">The sequence shown here is derived from an EMBL/GenBank/DDBJ whole genome shotgun (WGS) entry which is preliminary data.</text>
</comment>
<evidence type="ECO:0000313" key="2">
    <source>
        <dbReference type="EMBL" id="TDG36227.1"/>
    </source>
</evidence>
<dbReference type="SUPFAM" id="SSF51445">
    <property type="entry name" value="(Trans)glycosidases"/>
    <property type="match status" value="1"/>
</dbReference>
<dbReference type="OrthoDB" id="9758333at2"/>
<dbReference type="Pfam" id="PF22848">
    <property type="entry name" value="ASD1_dom"/>
    <property type="match status" value="1"/>
</dbReference>
<dbReference type="RefSeq" id="WP_133262473.1">
    <property type="nucleotide sequence ID" value="NZ_SJCY01000005.1"/>
</dbReference>
<dbReference type="PANTHER" id="PTHR43576:SF3">
    <property type="entry name" value="ALPHA-L-ARABINOFURANOSIDASE C"/>
    <property type="match status" value="1"/>
</dbReference>
<dbReference type="Proteomes" id="UP000295668">
    <property type="component" value="Unassembled WGS sequence"/>
</dbReference>
<protein>
    <recommendedName>
        <fullName evidence="1">Alpha-L-arabinofuranosidase 1 catalytic domain-containing protein</fullName>
    </recommendedName>
</protein>
<dbReference type="PANTHER" id="PTHR43576">
    <property type="entry name" value="ALPHA-L-ARABINOFURANOSIDASE C-RELATED"/>
    <property type="match status" value="1"/>
</dbReference>
<dbReference type="GO" id="GO:0000272">
    <property type="term" value="P:polysaccharide catabolic process"/>
    <property type="evidence" value="ECO:0007669"/>
    <property type="project" value="TreeGrafter"/>
</dbReference>
<dbReference type="InterPro" id="IPR055235">
    <property type="entry name" value="ASD1_cat"/>
</dbReference>
<evidence type="ECO:0000259" key="1">
    <source>
        <dbReference type="Pfam" id="PF22848"/>
    </source>
</evidence>
<accession>A0A4R5MKH9</accession>